<dbReference type="GO" id="GO:0043565">
    <property type="term" value="F:sequence-specific DNA binding"/>
    <property type="evidence" value="ECO:0007669"/>
    <property type="project" value="InterPro"/>
</dbReference>
<gene>
    <name evidence="5" type="ORF">JCM7686_0499</name>
</gene>
<dbReference type="GO" id="GO:0043200">
    <property type="term" value="P:response to amino acid"/>
    <property type="evidence" value="ECO:0007669"/>
    <property type="project" value="TreeGrafter"/>
</dbReference>
<dbReference type="AlphaFoldDB" id="S5Y8F9"/>
<dbReference type="eggNOG" id="COG1522">
    <property type="taxonomic scope" value="Bacteria"/>
</dbReference>
<keyword evidence="2" id="KW-0238">DNA-binding</keyword>
<dbReference type="SMART" id="SM00344">
    <property type="entry name" value="HTH_ASNC"/>
    <property type="match status" value="1"/>
</dbReference>
<dbReference type="Gene3D" id="3.30.70.920">
    <property type="match status" value="1"/>
</dbReference>
<dbReference type="SUPFAM" id="SSF46785">
    <property type="entry name" value="Winged helix' DNA-binding domain"/>
    <property type="match status" value="1"/>
</dbReference>
<dbReference type="Gene3D" id="1.10.10.10">
    <property type="entry name" value="Winged helix-like DNA-binding domain superfamily/Winged helix DNA-binding domain"/>
    <property type="match status" value="1"/>
</dbReference>
<keyword evidence="6" id="KW-1185">Reference proteome</keyword>
<dbReference type="PRINTS" id="PR00033">
    <property type="entry name" value="HTHASNC"/>
</dbReference>
<keyword evidence="3" id="KW-0804">Transcription</keyword>
<evidence type="ECO:0000313" key="5">
    <source>
        <dbReference type="EMBL" id="AGT07608.1"/>
    </source>
</evidence>
<dbReference type="InterPro" id="IPR036388">
    <property type="entry name" value="WH-like_DNA-bd_sf"/>
</dbReference>
<keyword evidence="1" id="KW-0805">Transcription regulation</keyword>
<dbReference type="HOGENOM" id="CLU_091233_5_3_5"/>
<dbReference type="Proteomes" id="UP000015480">
    <property type="component" value="Chromosome"/>
</dbReference>
<evidence type="ECO:0000256" key="1">
    <source>
        <dbReference type="ARBA" id="ARBA00023015"/>
    </source>
</evidence>
<dbReference type="PROSITE" id="PS50956">
    <property type="entry name" value="HTH_ASNC_2"/>
    <property type="match status" value="1"/>
</dbReference>
<evidence type="ECO:0000313" key="6">
    <source>
        <dbReference type="Proteomes" id="UP000015480"/>
    </source>
</evidence>
<dbReference type="Pfam" id="PF01037">
    <property type="entry name" value="AsnC_trans_reg"/>
    <property type="match status" value="1"/>
</dbReference>
<dbReference type="InterPro" id="IPR000485">
    <property type="entry name" value="AsnC-type_HTH_dom"/>
</dbReference>
<dbReference type="KEGG" id="pami:JCM7686_0499"/>
<dbReference type="EMBL" id="CP006650">
    <property type="protein sequence ID" value="AGT07608.1"/>
    <property type="molecule type" value="Genomic_DNA"/>
</dbReference>
<evidence type="ECO:0000256" key="3">
    <source>
        <dbReference type="ARBA" id="ARBA00023163"/>
    </source>
</evidence>
<dbReference type="InterPro" id="IPR019887">
    <property type="entry name" value="Tscrpt_reg_AsnC/Lrp_C"/>
</dbReference>
<reference evidence="5 6" key="1">
    <citation type="journal article" date="2014" name="BMC Genomics">
        <title>Architecture and functions of a multipartite genome of the methylotrophic bacterium Paracoccus aminophilus JCM 7686, containing primary and secondary chromids.</title>
        <authorList>
            <person name="Dziewit L."/>
            <person name="Czarnecki J."/>
            <person name="Wibberg D."/>
            <person name="Radlinska M."/>
            <person name="Mrozek P."/>
            <person name="Szymczak M."/>
            <person name="Schluter A."/>
            <person name="Puhler A."/>
            <person name="Bartosik D."/>
        </authorList>
    </citation>
    <scope>NUCLEOTIDE SEQUENCE [LARGE SCALE GENOMIC DNA]</scope>
    <source>
        <strain evidence="5">JCM 7686</strain>
    </source>
</reference>
<dbReference type="GO" id="GO:0005829">
    <property type="term" value="C:cytosol"/>
    <property type="evidence" value="ECO:0007669"/>
    <property type="project" value="TreeGrafter"/>
</dbReference>
<dbReference type="InterPro" id="IPR011008">
    <property type="entry name" value="Dimeric_a/b-barrel"/>
</dbReference>
<sequence length="148" mass="16078">MTESALDDLDRGILAQLAQDARMSVAVLARRLKVARSTVQARLERLESNGSIAGYTLRLGEAAREGRIRATCLLTIEPRSQAAIISRLRTVAEVERIHTTSGRVDLLLQVSAESTSRLDDALDQIGSLTGVKSSESLIHLSTKLDRAI</sequence>
<evidence type="ECO:0000256" key="2">
    <source>
        <dbReference type="ARBA" id="ARBA00023125"/>
    </source>
</evidence>
<feature type="domain" description="HTH asnC-type" evidence="4">
    <location>
        <begin position="6"/>
        <end position="68"/>
    </location>
</feature>
<organism evidence="5 6">
    <name type="scientific">Paracoccus aminophilus JCM 7686</name>
    <dbReference type="NCBI Taxonomy" id="1367847"/>
    <lineage>
        <taxon>Bacteria</taxon>
        <taxon>Pseudomonadati</taxon>
        <taxon>Pseudomonadota</taxon>
        <taxon>Alphaproteobacteria</taxon>
        <taxon>Rhodobacterales</taxon>
        <taxon>Paracoccaceae</taxon>
        <taxon>Paracoccus</taxon>
    </lineage>
</organism>
<dbReference type="InterPro" id="IPR036390">
    <property type="entry name" value="WH_DNA-bd_sf"/>
</dbReference>
<dbReference type="PATRIC" id="fig|1367847.3.peg.443"/>
<dbReference type="SUPFAM" id="SSF54909">
    <property type="entry name" value="Dimeric alpha+beta barrel"/>
    <property type="match status" value="1"/>
</dbReference>
<dbReference type="InterPro" id="IPR019888">
    <property type="entry name" value="Tscrpt_reg_AsnC-like"/>
</dbReference>
<accession>S5Y8F9</accession>
<protein>
    <submittedName>
        <fullName evidence="5">Transcriptional regulator, AsnC family</fullName>
    </submittedName>
</protein>
<evidence type="ECO:0000259" key="4">
    <source>
        <dbReference type="PROSITE" id="PS50956"/>
    </source>
</evidence>
<dbReference type="PANTHER" id="PTHR30154:SF53">
    <property type="entry name" value="HTH-TYPE TRANSCRIPTIONAL REGULATOR LRPC"/>
    <property type="match status" value="1"/>
</dbReference>
<dbReference type="STRING" id="1367847.JCM7686_0499"/>
<name>S5Y8F9_PARAH</name>
<proteinExistence type="predicted"/>
<dbReference type="Pfam" id="PF13404">
    <property type="entry name" value="HTH_AsnC-type"/>
    <property type="match status" value="1"/>
</dbReference>
<dbReference type="PANTHER" id="PTHR30154">
    <property type="entry name" value="LEUCINE-RESPONSIVE REGULATORY PROTEIN"/>
    <property type="match status" value="1"/>
</dbReference>